<dbReference type="RefSeq" id="WP_126778493.1">
    <property type="nucleotide sequence ID" value="NZ_NGJU01000003.1"/>
</dbReference>
<dbReference type="Gene3D" id="3.40.109.10">
    <property type="entry name" value="NADH Oxidase"/>
    <property type="match status" value="1"/>
</dbReference>
<organism evidence="7 8">
    <name type="scientific">Vagococcus salmoninarum</name>
    <dbReference type="NCBI Taxonomy" id="2739"/>
    <lineage>
        <taxon>Bacteria</taxon>
        <taxon>Bacillati</taxon>
        <taxon>Bacillota</taxon>
        <taxon>Bacilli</taxon>
        <taxon>Lactobacillales</taxon>
        <taxon>Enterococcaceae</taxon>
        <taxon>Vagococcus</taxon>
    </lineage>
</organism>
<protein>
    <submittedName>
        <fullName evidence="7">NADPH-dependent oxidoreductase</fullName>
    </submittedName>
</protein>
<dbReference type="Proteomes" id="UP000287239">
    <property type="component" value="Unassembled WGS sequence"/>
</dbReference>
<dbReference type="PIRSF" id="PIRSF005426">
    <property type="entry name" value="Frp"/>
    <property type="match status" value="1"/>
</dbReference>
<accession>A0A429ZU40</accession>
<keyword evidence="3 5" id="KW-0288">FMN</keyword>
<dbReference type="EMBL" id="NGJU01000003">
    <property type="protein sequence ID" value="RST97256.1"/>
    <property type="molecule type" value="Genomic_DNA"/>
</dbReference>
<dbReference type="InterPro" id="IPR000415">
    <property type="entry name" value="Nitroreductase-like"/>
</dbReference>
<dbReference type="InterPro" id="IPR016446">
    <property type="entry name" value="Flavin_OxRdtase_Frp"/>
</dbReference>
<evidence type="ECO:0000256" key="1">
    <source>
        <dbReference type="ARBA" id="ARBA00008366"/>
    </source>
</evidence>
<dbReference type="Pfam" id="PF00881">
    <property type="entry name" value="Nitroreductase"/>
    <property type="match status" value="1"/>
</dbReference>
<keyword evidence="2 5" id="KW-0285">Flavoprotein</keyword>
<keyword evidence="8" id="KW-1185">Reference proteome</keyword>
<evidence type="ECO:0000259" key="6">
    <source>
        <dbReference type="Pfam" id="PF00881"/>
    </source>
</evidence>
<proteinExistence type="inferred from homology"/>
<evidence type="ECO:0000256" key="2">
    <source>
        <dbReference type="ARBA" id="ARBA00022630"/>
    </source>
</evidence>
<dbReference type="InterPro" id="IPR029479">
    <property type="entry name" value="Nitroreductase"/>
</dbReference>
<dbReference type="PANTHER" id="PTHR43425">
    <property type="entry name" value="OXYGEN-INSENSITIVE NADPH NITROREDUCTASE"/>
    <property type="match status" value="1"/>
</dbReference>
<gene>
    <name evidence="7" type="ORF">CBF35_03130</name>
</gene>
<dbReference type="AlphaFoldDB" id="A0A429ZU40"/>
<name>A0A429ZU40_9ENTE</name>
<comment type="similarity">
    <text evidence="1 5">Belongs to the flavin oxidoreductase frp family.</text>
</comment>
<keyword evidence="5" id="KW-0521">NADP</keyword>
<evidence type="ECO:0000313" key="8">
    <source>
        <dbReference type="Proteomes" id="UP000287239"/>
    </source>
</evidence>
<dbReference type="SUPFAM" id="SSF55469">
    <property type="entry name" value="FMN-dependent nitroreductase-like"/>
    <property type="match status" value="1"/>
</dbReference>
<evidence type="ECO:0000256" key="3">
    <source>
        <dbReference type="ARBA" id="ARBA00022643"/>
    </source>
</evidence>
<evidence type="ECO:0000313" key="7">
    <source>
        <dbReference type="EMBL" id="RST97256.1"/>
    </source>
</evidence>
<reference evidence="7 8" key="1">
    <citation type="submission" date="2017-05" db="EMBL/GenBank/DDBJ databases">
        <title>Vagococcus spp. assemblies.</title>
        <authorList>
            <person name="Gulvik C.A."/>
        </authorList>
    </citation>
    <scope>NUCLEOTIDE SEQUENCE [LARGE SCALE GENOMIC DNA]</scope>
    <source>
        <strain evidence="7 8">NCFB 2777</strain>
    </source>
</reference>
<evidence type="ECO:0000256" key="5">
    <source>
        <dbReference type="PIRNR" id="PIRNR005426"/>
    </source>
</evidence>
<sequence>MTEIIDLMLEHRSYRDFEAGHELSPEELASILAAAQQAPSWMNGQFYSMIVLKDREIREQLVALNPGNPHILNSSVFILFIADFNRTYHVSQKYHVPYQITNNHDALITATTDGALAFENALVAAESLGYGCCPIGSIRKQSLAIIDLLNLPAYTLPLFGLAIGKPTVAMKVKPRLPKGAVIHYDGYQSYDYALIESYDQVMAKFGEKRETKAWSQKFADYFANAKLSDYDEVLRQQKFID</sequence>
<evidence type="ECO:0000256" key="4">
    <source>
        <dbReference type="ARBA" id="ARBA00023002"/>
    </source>
</evidence>
<comment type="caution">
    <text evidence="7">The sequence shown here is derived from an EMBL/GenBank/DDBJ whole genome shotgun (WGS) entry which is preliminary data.</text>
</comment>
<keyword evidence="4 5" id="KW-0560">Oxidoreductase</keyword>
<dbReference type="GeneID" id="98567348"/>
<dbReference type="PANTHER" id="PTHR43425:SF2">
    <property type="entry name" value="OXYGEN-INSENSITIVE NADPH NITROREDUCTASE"/>
    <property type="match status" value="1"/>
</dbReference>
<dbReference type="GO" id="GO:0016491">
    <property type="term" value="F:oxidoreductase activity"/>
    <property type="evidence" value="ECO:0007669"/>
    <property type="project" value="UniProtKB-UniRule"/>
</dbReference>
<feature type="domain" description="Nitroreductase" evidence="6">
    <location>
        <begin position="10"/>
        <end position="165"/>
    </location>
</feature>
<dbReference type="OrthoDB" id="9775805at2"/>